<organism evidence="2 3">
    <name type="scientific">Oceanobacillus picturae</name>
    <dbReference type="NCBI Taxonomy" id="171693"/>
    <lineage>
        <taxon>Bacteria</taxon>
        <taxon>Bacillati</taxon>
        <taxon>Bacillota</taxon>
        <taxon>Bacilli</taxon>
        <taxon>Bacillales</taxon>
        <taxon>Bacillaceae</taxon>
        <taxon>Oceanobacillus</taxon>
    </lineage>
</organism>
<dbReference type="AlphaFoldDB" id="W9AKF4"/>
<dbReference type="Proteomes" id="UP000028863">
    <property type="component" value="Unassembled WGS sequence"/>
</dbReference>
<reference evidence="2" key="2">
    <citation type="submission" date="2014-03" db="EMBL/GenBank/DDBJ databases">
        <authorList>
            <person name="Urmite Genomes"/>
        </authorList>
    </citation>
    <scope>NUCLEOTIDE SEQUENCE</scope>
    <source>
        <strain evidence="2">S1</strain>
    </source>
</reference>
<proteinExistence type="predicted"/>
<keyword evidence="3" id="KW-1185">Reference proteome</keyword>
<keyword evidence="1" id="KW-1133">Transmembrane helix</keyword>
<comment type="caution">
    <text evidence="2">The sequence shown here is derived from an EMBL/GenBank/DDBJ whole genome shotgun (WGS) entry which is preliminary data.</text>
</comment>
<protein>
    <submittedName>
        <fullName evidence="2">Uncharacterized protein</fullName>
    </submittedName>
</protein>
<gene>
    <name evidence="2" type="ORF">BN988_01631</name>
</gene>
<name>W9AKF4_9BACI</name>
<evidence type="ECO:0000256" key="1">
    <source>
        <dbReference type="SAM" id="Phobius"/>
    </source>
</evidence>
<accession>W9AKF4</accession>
<evidence type="ECO:0000313" key="2">
    <source>
        <dbReference type="EMBL" id="CDO03131.1"/>
    </source>
</evidence>
<feature type="transmembrane region" description="Helical" evidence="1">
    <location>
        <begin position="18"/>
        <end position="36"/>
    </location>
</feature>
<keyword evidence="1" id="KW-0812">Transmembrane</keyword>
<sequence>MIEYFMGEPEEISLRHEILFYLTMGSPFLLLATVILI</sequence>
<keyword evidence="1" id="KW-0472">Membrane</keyword>
<dbReference type="EMBL" id="CCAX010000001">
    <property type="protein sequence ID" value="CDO03131.1"/>
    <property type="molecule type" value="Genomic_DNA"/>
</dbReference>
<evidence type="ECO:0000313" key="3">
    <source>
        <dbReference type="Proteomes" id="UP000028863"/>
    </source>
</evidence>
<reference evidence="2" key="1">
    <citation type="submission" date="2014-03" db="EMBL/GenBank/DDBJ databases">
        <title>Draft genome sequencing of Oceanobacillus picturae strain S1 isolated from human gut.</title>
        <authorList>
            <person name="Croce O."/>
            <person name="Lagier J.C."/>
            <person name="Raoult D."/>
        </authorList>
    </citation>
    <scope>NUCLEOTIDE SEQUENCE [LARGE SCALE GENOMIC DNA]</scope>
    <source>
        <strain evidence="2">S1</strain>
    </source>
</reference>